<reference evidence="3" key="2">
    <citation type="submission" date="2023-08" db="EMBL/GenBank/DDBJ databases">
        <title>WGS of pathogenic bacterial species, Los Angeles County Public Health Laboratories.</title>
        <authorList>
            <person name="Garrigues J.M."/>
            <person name="Green N.M."/>
        </authorList>
    </citation>
    <scope>NUCLEOTIDE SEQUENCE</scope>
    <source>
        <strain evidence="3">LACPHL-BACT-2023-00068</strain>
    </source>
</reference>
<dbReference type="NCBIfam" id="NF040717">
    <property type="entry name" value="BcsR_only"/>
    <property type="match status" value="1"/>
</dbReference>
<dbReference type="GeneID" id="61382261"/>
<comment type="caution">
    <text evidence="2">The sequence shown here is derived from an EMBL/GenBank/DDBJ whole genome shotgun (WGS) entry which is preliminary data.</text>
</comment>
<dbReference type="OrthoDB" id="6636615at2"/>
<dbReference type="Pfam" id="PF10945">
    <property type="entry name" value="CBP_BcsR"/>
    <property type="match status" value="1"/>
</dbReference>
<reference evidence="2 4" key="1">
    <citation type="submission" date="2015-05" db="EMBL/GenBank/DDBJ databases">
        <title>Genome sequences of Pluralibacter gergoviae.</title>
        <authorList>
            <person name="Greninger A.L."/>
            <person name="Miller S."/>
        </authorList>
    </citation>
    <scope>NUCLEOTIDE SEQUENCE [LARGE SCALE GENOMIC DNA]</scope>
    <source>
        <strain evidence="2 4">JS81F13</strain>
    </source>
</reference>
<dbReference type="RefSeq" id="WP_043081093.1">
    <property type="nucleotide sequence ID" value="NZ_CACVCI010000001.1"/>
</dbReference>
<keyword evidence="4" id="KW-1185">Reference proteome</keyword>
<protein>
    <submittedName>
        <fullName evidence="3">Cellulose biosynthesis protein BcsR</fullName>
    </submittedName>
</protein>
<dbReference type="InterPro" id="IPR024487">
    <property type="entry name" value="CBP_BcsR"/>
</dbReference>
<evidence type="ECO:0000313" key="2">
    <source>
        <dbReference type="EMBL" id="KMK12817.1"/>
    </source>
</evidence>
<dbReference type="AlphaFoldDB" id="A0A089PGB9"/>
<dbReference type="Proteomes" id="UP000036196">
    <property type="component" value="Unassembled WGS sequence"/>
</dbReference>
<dbReference type="EMBL" id="ABLOKC030000028">
    <property type="protein sequence ID" value="EML1473336.1"/>
    <property type="molecule type" value="Genomic_DNA"/>
</dbReference>
<proteinExistence type="predicted"/>
<evidence type="ECO:0000313" key="4">
    <source>
        <dbReference type="Proteomes" id="UP000036196"/>
    </source>
</evidence>
<dbReference type="PATRIC" id="fig|61647.14.peg.2888"/>
<dbReference type="STRING" id="61647.LG71_02355"/>
<reference evidence="1" key="3">
    <citation type="submission" date="2024-02" db="EMBL/GenBank/DDBJ databases">
        <authorList>
            <consortium name="Clinical and Environmental Microbiology Branch: Whole genome sequencing antimicrobial resistance pathogens in the healthcare setting"/>
        </authorList>
    </citation>
    <scope>NUCLEOTIDE SEQUENCE</scope>
    <source>
        <strain evidence="1">2021DK-00143</strain>
    </source>
</reference>
<sequence length="62" mass="7219">MSEEKTRELPNDYSMQNDFLVLSQIFSLAEINYNDISQSEHLAAALQRWPLLSEFASRNKDI</sequence>
<dbReference type="KEGG" id="pge:LG71_02355"/>
<name>A0A089PGB9_PLUGE</name>
<dbReference type="EMBL" id="LDZF01000015">
    <property type="protein sequence ID" value="KMK12817.1"/>
    <property type="molecule type" value="Genomic_DNA"/>
</dbReference>
<gene>
    <name evidence="3" type="primary">bcsR</name>
    <name evidence="2" type="ORF">ABW06_15120</name>
    <name evidence="1" type="ORF">QEG54_004134</name>
    <name evidence="3" type="ORF">RBJ30_25045</name>
</gene>
<dbReference type="EMBL" id="JAVDNV010000027">
    <property type="protein sequence ID" value="MDQ2312323.1"/>
    <property type="molecule type" value="Genomic_DNA"/>
</dbReference>
<evidence type="ECO:0000313" key="3">
    <source>
        <dbReference type="EMBL" id="MDQ2312323.1"/>
    </source>
</evidence>
<organism evidence="2 4">
    <name type="scientific">Pluralibacter gergoviae</name>
    <name type="common">Enterobacter gergoviae</name>
    <dbReference type="NCBI Taxonomy" id="61647"/>
    <lineage>
        <taxon>Bacteria</taxon>
        <taxon>Pseudomonadati</taxon>
        <taxon>Pseudomonadota</taxon>
        <taxon>Gammaproteobacteria</taxon>
        <taxon>Enterobacterales</taxon>
        <taxon>Enterobacteriaceae</taxon>
        <taxon>Pluralibacter</taxon>
    </lineage>
</organism>
<evidence type="ECO:0000313" key="1">
    <source>
        <dbReference type="EMBL" id="EML1473336.1"/>
    </source>
</evidence>
<accession>A0A089PGB9</accession>
<dbReference type="Proteomes" id="UP001236270">
    <property type="component" value="Unassembled WGS sequence"/>
</dbReference>